<reference evidence="1 2" key="1">
    <citation type="journal article" date="2023" name="Plants (Basel)">
        <title>Bridging the Gap: Combining Genomics and Transcriptomics Approaches to Understand Stylosanthes scabra, an Orphan Legume from the Brazilian Caatinga.</title>
        <authorList>
            <person name="Ferreira-Neto J.R.C."/>
            <person name="da Silva M.D."/>
            <person name="Binneck E."/>
            <person name="de Melo N.F."/>
            <person name="da Silva R.H."/>
            <person name="de Melo A.L.T.M."/>
            <person name="Pandolfi V."/>
            <person name="Bustamante F.O."/>
            <person name="Brasileiro-Vidal A.C."/>
            <person name="Benko-Iseppon A.M."/>
        </authorList>
    </citation>
    <scope>NUCLEOTIDE SEQUENCE [LARGE SCALE GENOMIC DNA]</scope>
    <source>
        <tissue evidence="1">Leaves</tissue>
    </source>
</reference>
<protein>
    <submittedName>
        <fullName evidence="1">Uncharacterized protein</fullName>
    </submittedName>
</protein>
<dbReference type="EMBL" id="JASCZI010090980">
    <property type="protein sequence ID" value="MED6148235.1"/>
    <property type="molecule type" value="Genomic_DNA"/>
</dbReference>
<keyword evidence="2" id="KW-1185">Reference proteome</keyword>
<evidence type="ECO:0000313" key="1">
    <source>
        <dbReference type="EMBL" id="MED6148235.1"/>
    </source>
</evidence>
<organism evidence="1 2">
    <name type="scientific">Stylosanthes scabra</name>
    <dbReference type="NCBI Taxonomy" id="79078"/>
    <lineage>
        <taxon>Eukaryota</taxon>
        <taxon>Viridiplantae</taxon>
        <taxon>Streptophyta</taxon>
        <taxon>Embryophyta</taxon>
        <taxon>Tracheophyta</taxon>
        <taxon>Spermatophyta</taxon>
        <taxon>Magnoliopsida</taxon>
        <taxon>eudicotyledons</taxon>
        <taxon>Gunneridae</taxon>
        <taxon>Pentapetalae</taxon>
        <taxon>rosids</taxon>
        <taxon>fabids</taxon>
        <taxon>Fabales</taxon>
        <taxon>Fabaceae</taxon>
        <taxon>Papilionoideae</taxon>
        <taxon>50 kb inversion clade</taxon>
        <taxon>dalbergioids sensu lato</taxon>
        <taxon>Dalbergieae</taxon>
        <taxon>Pterocarpus clade</taxon>
        <taxon>Stylosanthes</taxon>
    </lineage>
</organism>
<comment type="caution">
    <text evidence="1">The sequence shown here is derived from an EMBL/GenBank/DDBJ whole genome shotgun (WGS) entry which is preliminary data.</text>
</comment>
<accession>A0ABU6TIQ0</accession>
<evidence type="ECO:0000313" key="2">
    <source>
        <dbReference type="Proteomes" id="UP001341840"/>
    </source>
</evidence>
<sequence>MVRDTTLKQDHIVEYIDYRNMVLEVDGHYPLISTLIESRSTFVENACIEVFGVALEGADRSSGVIKLAWIRNLRDRERLDIDESRERYVWLLPEDKYPDFWRLLDIQSLRPLLFLKERYEHKDLHPLGYYRVLDIIWVIRLVAYDDLDKDDNGEFQLEFQMAGTKYTLSLNEIATVSGLQSDDMLFKGGTDPPKRLKYSDGKDAQEGLLVSPLGGGK</sequence>
<gene>
    <name evidence="1" type="ORF">PIB30_051163</name>
</gene>
<proteinExistence type="predicted"/>
<dbReference type="Proteomes" id="UP001341840">
    <property type="component" value="Unassembled WGS sequence"/>
</dbReference>
<name>A0ABU6TIQ0_9FABA</name>